<sequence>MGVDRSELEALISEALVDAYGPDEELTAWSAVLEDALEVPFTTTVLGQEVTVTKLDFPEHGGVRAVCVAAGHRQRIALTDLPLPDPPPAGAEWVAAYRLWSGRG</sequence>
<dbReference type="InterPro" id="IPR020994">
    <property type="entry name" value="Uncharacterised_Ca-bd_CcbP"/>
</dbReference>
<dbReference type="Pfam" id="PF11535">
    <property type="entry name" value="Calci_bind_CcbP"/>
    <property type="match status" value="1"/>
</dbReference>
<protein>
    <submittedName>
        <fullName evidence="1">Uncharacterized protein</fullName>
    </submittedName>
</protein>
<dbReference type="AlphaFoldDB" id="A0A4V4HSL3"/>
<comment type="caution">
    <text evidence="1">The sequence shown here is derived from an EMBL/GenBank/DDBJ whole genome shotgun (WGS) entry which is preliminary data.</text>
</comment>
<dbReference type="EMBL" id="STGY01000029">
    <property type="protein sequence ID" value="THV42156.1"/>
    <property type="molecule type" value="Genomic_DNA"/>
</dbReference>
<reference evidence="2" key="1">
    <citation type="submission" date="2019-04" db="EMBL/GenBank/DDBJ databases">
        <title>Nocardioides xinjiangensis sp. nov.</title>
        <authorList>
            <person name="Liu S."/>
        </authorList>
    </citation>
    <scope>NUCLEOTIDE SEQUENCE [LARGE SCALE GENOMIC DNA]</scope>
    <source>
        <strain evidence="2">18</strain>
    </source>
</reference>
<evidence type="ECO:0000313" key="2">
    <source>
        <dbReference type="Proteomes" id="UP000308760"/>
    </source>
</evidence>
<accession>A0A4V4HSL3</accession>
<keyword evidence="2" id="KW-1185">Reference proteome</keyword>
<reference evidence="1 2" key="2">
    <citation type="submission" date="2019-05" db="EMBL/GenBank/DDBJ databases">
        <title>Glycomyces buryatensis sp. nov.</title>
        <authorList>
            <person name="Nikitina E."/>
        </authorList>
    </citation>
    <scope>NUCLEOTIDE SEQUENCE [LARGE SCALE GENOMIC DNA]</scope>
    <source>
        <strain evidence="1 2">18</strain>
    </source>
</reference>
<dbReference type="OrthoDB" id="3215291at2"/>
<proteinExistence type="predicted"/>
<evidence type="ECO:0000313" key="1">
    <source>
        <dbReference type="EMBL" id="THV42156.1"/>
    </source>
</evidence>
<organism evidence="1 2">
    <name type="scientific">Glycomyces buryatensis</name>
    <dbReference type="NCBI Taxonomy" id="2570927"/>
    <lineage>
        <taxon>Bacteria</taxon>
        <taxon>Bacillati</taxon>
        <taxon>Actinomycetota</taxon>
        <taxon>Actinomycetes</taxon>
        <taxon>Glycomycetales</taxon>
        <taxon>Glycomycetaceae</taxon>
        <taxon>Glycomyces</taxon>
    </lineage>
</organism>
<dbReference type="Proteomes" id="UP000308760">
    <property type="component" value="Unassembled WGS sequence"/>
</dbReference>
<gene>
    <name evidence="1" type="ORF">FAB82_07920</name>
</gene>
<name>A0A4V4HSL3_9ACTN</name>